<evidence type="ECO:0000313" key="1">
    <source>
        <dbReference type="EMBL" id="GAA4420482.1"/>
    </source>
</evidence>
<protein>
    <recommendedName>
        <fullName evidence="3">MORN repeat variant</fullName>
    </recommendedName>
</protein>
<proteinExistence type="predicted"/>
<organism evidence="1 2">
    <name type="scientific">Nibrella viscosa</name>
    <dbReference type="NCBI Taxonomy" id="1084524"/>
    <lineage>
        <taxon>Bacteria</taxon>
        <taxon>Pseudomonadati</taxon>
        <taxon>Bacteroidota</taxon>
        <taxon>Cytophagia</taxon>
        <taxon>Cytophagales</taxon>
        <taxon>Spirosomataceae</taxon>
        <taxon>Nibrella</taxon>
    </lineage>
</organism>
<dbReference type="SUPFAM" id="SSF82185">
    <property type="entry name" value="Histone H3 K4-specific methyltransferase SET7/9 N-terminal domain"/>
    <property type="match status" value="1"/>
</dbReference>
<sequence>MVKASTKYGSGDRTIIEEFFVLKNYQDPNPYAREVFWYDAKGRRVTSSVIKDKSQAQLLHGPYKRYQAGNLVEEGYYYAGTKDGRWEKYDQKFMLLDKTNWHRGFPAESHITYYDSAHTKIKEIIPVEYGQTKGRYMAFYENGQMAIDGTYDNGVKVGRWTEYYPTTQRRMRKKLMQYGRDRWDTDFEPYVISEWDEKGKMVYERPKEKSTTVVEEEETDN</sequence>
<evidence type="ECO:0008006" key="3">
    <source>
        <dbReference type="Google" id="ProtNLM"/>
    </source>
</evidence>
<name>A0ABP8L129_9BACT</name>
<reference evidence="2" key="1">
    <citation type="journal article" date="2019" name="Int. J. Syst. Evol. Microbiol.">
        <title>The Global Catalogue of Microorganisms (GCM) 10K type strain sequencing project: providing services to taxonomists for standard genome sequencing and annotation.</title>
        <authorList>
            <consortium name="The Broad Institute Genomics Platform"/>
            <consortium name="The Broad Institute Genome Sequencing Center for Infectious Disease"/>
            <person name="Wu L."/>
            <person name="Ma J."/>
        </authorList>
    </citation>
    <scope>NUCLEOTIDE SEQUENCE [LARGE SCALE GENOMIC DNA]</scope>
    <source>
        <strain evidence="2">JCM 17925</strain>
    </source>
</reference>
<evidence type="ECO:0000313" key="2">
    <source>
        <dbReference type="Proteomes" id="UP001500936"/>
    </source>
</evidence>
<comment type="caution">
    <text evidence="1">The sequence shown here is derived from an EMBL/GenBank/DDBJ whole genome shotgun (WGS) entry which is preliminary data.</text>
</comment>
<accession>A0ABP8L129</accession>
<dbReference type="Gene3D" id="2.20.110.10">
    <property type="entry name" value="Histone H3 K4-specific methyltransferase SET7/9 N-terminal domain"/>
    <property type="match status" value="2"/>
</dbReference>
<keyword evidence="2" id="KW-1185">Reference proteome</keyword>
<dbReference type="Proteomes" id="UP001500936">
    <property type="component" value="Unassembled WGS sequence"/>
</dbReference>
<dbReference type="EMBL" id="BAABHB010000021">
    <property type="protein sequence ID" value="GAA4420482.1"/>
    <property type="molecule type" value="Genomic_DNA"/>
</dbReference>
<gene>
    <name evidence="1" type="ORF">GCM10023187_55780</name>
</gene>